<dbReference type="FunFam" id="1.25.40.10:FF:000090">
    <property type="entry name" value="Pentatricopeptide repeat-containing protein, chloroplastic"/>
    <property type="match status" value="1"/>
</dbReference>
<feature type="repeat" description="PPR" evidence="2">
    <location>
        <begin position="269"/>
        <end position="303"/>
    </location>
</feature>
<accession>A0A2G5EHB5</accession>
<dbReference type="FunFam" id="1.25.40.10:FF:000351">
    <property type="entry name" value="Pentatricopeptide repeat-containing protein"/>
    <property type="match status" value="1"/>
</dbReference>
<dbReference type="PANTHER" id="PTHR47926">
    <property type="entry name" value="PENTATRICOPEPTIDE REPEAT-CONTAINING PROTEIN"/>
    <property type="match status" value="1"/>
</dbReference>
<dbReference type="AlphaFoldDB" id="A0A2G5EHB5"/>
<evidence type="ECO:0000313" key="4">
    <source>
        <dbReference type="Proteomes" id="UP000230069"/>
    </source>
</evidence>
<reference evidence="3 4" key="1">
    <citation type="submission" date="2017-09" db="EMBL/GenBank/DDBJ databases">
        <title>WGS assembly of Aquilegia coerulea Goldsmith.</title>
        <authorList>
            <person name="Hodges S."/>
            <person name="Kramer E."/>
            <person name="Nordborg M."/>
            <person name="Tomkins J."/>
            <person name="Borevitz J."/>
            <person name="Derieg N."/>
            <person name="Yan J."/>
            <person name="Mihaltcheva S."/>
            <person name="Hayes R.D."/>
            <person name="Rokhsar D."/>
        </authorList>
    </citation>
    <scope>NUCLEOTIDE SEQUENCE [LARGE SCALE GENOMIC DNA]</scope>
    <source>
        <strain evidence="4">cv. Goldsmith</strain>
    </source>
</reference>
<dbReference type="Gene3D" id="1.25.40.10">
    <property type="entry name" value="Tetratricopeptide repeat domain"/>
    <property type="match status" value="4"/>
</dbReference>
<name>A0A2G5EHB5_AQUCA</name>
<dbReference type="InterPro" id="IPR046960">
    <property type="entry name" value="PPR_At4g14850-like_plant"/>
</dbReference>
<dbReference type="InterPro" id="IPR046848">
    <property type="entry name" value="E_motif"/>
</dbReference>
<dbReference type="Proteomes" id="UP000230069">
    <property type="component" value="Unassembled WGS sequence"/>
</dbReference>
<evidence type="ECO:0000256" key="2">
    <source>
        <dbReference type="PROSITE-ProRule" id="PRU00708"/>
    </source>
</evidence>
<gene>
    <name evidence="3" type="ORF">AQUCO_00800084v1</name>
</gene>
<proteinExistence type="predicted"/>
<dbReference type="GO" id="GO:0009451">
    <property type="term" value="P:RNA modification"/>
    <property type="evidence" value="ECO:0007669"/>
    <property type="project" value="InterPro"/>
</dbReference>
<protein>
    <recommendedName>
        <fullName evidence="5">DYW domain-containing protein</fullName>
    </recommendedName>
</protein>
<dbReference type="Pfam" id="PF13041">
    <property type="entry name" value="PPR_2"/>
    <property type="match status" value="1"/>
</dbReference>
<sequence length="610" mass="67605">MILQNVGCLLHHCSKLKAYRHGQSLHAYLFKTSTQSQDVFLSNHLINMYAKCNDIDSAYQLFDEMPQRNLVSWSAIISGYYQSGNHFKALKLFSNMNLEPNEFVYASVISACAALSALWHGKQIHAKSLKSSFDSVSFVSNSLMSMYMSCGFCDDAYFIFCNTAENNSVVSYNALITGFAENMQPQRGLDVFKLMCGQGVVPDQFTLVGVLGICADTKDLWRGIEIHCMGIKLGLDSVAFVGNVILIMYSKCNLIEEMEKAFRAIEENDVISWNTIISACSLSGDHAKGLRYFEEMMDKGTGITLDDFTFASALASCAGIASIHHGKQIHANIIRTRPTMDTGVGNALVNMYAKCGNIQYAITAFDRLKHRNLVTWNTIIAALGNHGLGRIALYMFKKMKVLGVTPDSVTFIGLLASCNHSGLVDEGETCFNAMKEKYGISPEIEHLSCLIDLLGKAGRLNDAKEYLEKYPFGHDFVVLGSLLSACRLHGNVAVGEWVASRLMELQPVTSSPYVLLSNLYASKGRWDGVADARKMLKGSGVKKEAGYSLVEVKGVAEKFTVGDFSHSSMQEMKDVLRNLNLEYPVFLFFFHLFPHSHQSCNNSELFTNSQ</sequence>
<organism evidence="3 4">
    <name type="scientific">Aquilegia coerulea</name>
    <name type="common">Rocky mountain columbine</name>
    <dbReference type="NCBI Taxonomy" id="218851"/>
    <lineage>
        <taxon>Eukaryota</taxon>
        <taxon>Viridiplantae</taxon>
        <taxon>Streptophyta</taxon>
        <taxon>Embryophyta</taxon>
        <taxon>Tracheophyta</taxon>
        <taxon>Spermatophyta</taxon>
        <taxon>Magnoliopsida</taxon>
        <taxon>Ranunculales</taxon>
        <taxon>Ranunculaceae</taxon>
        <taxon>Thalictroideae</taxon>
        <taxon>Aquilegia</taxon>
    </lineage>
</organism>
<feature type="non-terminal residue" evidence="3">
    <location>
        <position position="610"/>
    </location>
</feature>
<dbReference type="InParanoid" id="A0A2G5EHB5"/>
<dbReference type="InterPro" id="IPR011990">
    <property type="entry name" value="TPR-like_helical_dom_sf"/>
</dbReference>
<dbReference type="EMBL" id="KZ305025">
    <property type="protein sequence ID" value="PIA55100.1"/>
    <property type="molecule type" value="Genomic_DNA"/>
</dbReference>
<keyword evidence="1" id="KW-0677">Repeat</keyword>
<dbReference type="Pfam" id="PF01535">
    <property type="entry name" value="PPR"/>
    <property type="match status" value="5"/>
</dbReference>
<dbReference type="PANTHER" id="PTHR47926:SF452">
    <property type="entry name" value="PENTATRICOPEPTIDE REPEAT-CONTAINING PROTEIN"/>
    <property type="match status" value="1"/>
</dbReference>
<evidence type="ECO:0000256" key="1">
    <source>
        <dbReference type="ARBA" id="ARBA00022737"/>
    </source>
</evidence>
<dbReference type="Pfam" id="PF20431">
    <property type="entry name" value="E_motif"/>
    <property type="match status" value="1"/>
</dbReference>
<dbReference type="GO" id="GO:0003729">
    <property type="term" value="F:mRNA binding"/>
    <property type="evidence" value="ECO:0007669"/>
    <property type="project" value="UniProtKB-ARBA"/>
</dbReference>
<dbReference type="NCBIfam" id="TIGR00756">
    <property type="entry name" value="PPR"/>
    <property type="match status" value="4"/>
</dbReference>
<feature type="repeat" description="PPR" evidence="2">
    <location>
        <begin position="372"/>
        <end position="406"/>
    </location>
</feature>
<evidence type="ECO:0000313" key="3">
    <source>
        <dbReference type="EMBL" id="PIA55100.1"/>
    </source>
</evidence>
<dbReference type="STRING" id="218851.A0A2G5EHB5"/>
<dbReference type="PROSITE" id="PS51375">
    <property type="entry name" value="PPR"/>
    <property type="match status" value="4"/>
</dbReference>
<feature type="repeat" description="PPR" evidence="2">
    <location>
        <begin position="168"/>
        <end position="202"/>
    </location>
</feature>
<keyword evidence="4" id="KW-1185">Reference proteome</keyword>
<dbReference type="FunFam" id="1.25.40.10:FF:000073">
    <property type="entry name" value="Pentatricopeptide repeat-containing protein chloroplastic"/>
    <property type="match status" value="1"/>
</dbReference>
<evidence type="ECO:0008006" key="5">
    <source>
        <dbReference type="Google" id="ProtNLM"/>
    </source>
</evidence>
<dbReference type="OrthoDB" id="185373at2759"/>
<feature type="repeat" description="PPR" evidence="2">
    <location>
        <begin position="38"/>
        <end position="72"/>
    </location>
</feature>
<dbReference type="FunFam" id="1.25.40.10:FF:001103">
    <property type="entry name" value="Glycerol-3-phosphate dehydrogenase [NAD(+)]"/>
    <property type="match status" value="1"/>
</dbReference>
<dbReference type="InterPro" id="IPR002885">
    <property type="entry name" value="PPR_rpt"/>
</dbReference>